<dbReference type="GO" id="GO:0019871">
    <property type="term" value="F:sodium channel inhibitor activity"/>
    <property type="evidence" value="ECO:0007669"/>
    <property type="project" value="InterPro"/>
</dbReference>
<dbReference type="Proteomes" id="UP000029120">
    <property type="component" value="Chromosome 6"/>
</dbReference>
<dbReference type="GO" id="GO:0005576">
    <property type="term" value="C:extracellular region"/>
    <property type="evidence" value="ECO:0007669"/>
    <property type="project" value="UniProtKB-SubCell"/>
</dbReference>
<comment type="similarity">
    <text evidence="5">Belongs to the DEFL family. Protease inhibitor I18 (RTI/MTI-2) subfamily.</text>
</comment>
<dbReference type="InterPro" id="IPR003614">
    <property type="entry name" value="Knottins"/>
</dbReference>
<protein>
    <recommendedName>
        <fullName evidence="7">Knottins-like domain-containing protein</fullName>
    </recommendedName>
</protein>
<proteinExistence type="inferred from homology"/>
<dbReference type="SUPFAM" id="SSF57095">
    <property type="entry name" value="Scorpion toxin-like"/>
    <property type="match status" value="1"/>
</dbReference>
<feature type="chain" id="PRO_5001822333" description="Knottins-like domain-containing protein" evidence="6">
    <location>
        <begin position="30"/>
        <end position="100"/>
    </location>
</feature>
<dbReference type="Pfam" id="PF00537">
    <property type="entry name" value="Toxin_3"/>
    <property type="match status" value="1"/>
</dbReference>
<name>A0A087GR72_ARAAL</name>
<dbReference type="InterPro" id="IPR002061">
    <property type="entry name" value="Scorpion_toxinL/defensin"/>
</dbReference>
<evidence type="ECO:0000256" key="4">
    <source>
        <dbReference type="ARBA" id="ARBA00022577"/>
    </source>
</evidence>
<dbReference type="OMA" id="TICYIRC"/>
<dbReference type="OrthoDB" id="1052518at2759"/>
<keyword evidence="3" id="KW-0929">Antimicrobial</keyword>
<sequence>MGMATKSVSTLAIFFILFLVIFEVTETKAEDRKCLKEYGGNVGFSYCAPRIFPTLCARNCIKNKGAKGGICRWGDAGAVKCLCDFCGDNSGSGLNDRNTF</sequence>
<feature type="signal peptide" evidence="6">
    <location>
        <begin position="1"/>
        <end position="29"/>
    </location>
</feature>
<evidence type="ECO:0000256" key="6">
    <source>
        <dbReference type="SAM" id="SignalP"/>
    </source>
</evidence>
<accession>A0A087GR72</accession>
<keyword evidence="4" id="KW-0295">Fungicide</keyword>
<evidence type="ECO:0000256" key="1">
    <source>
        <dbReference type="ARBA" id="ARBA00004613"/>
    </source>
</evidence>
<evidence type="ECO:0000313" key="8">
    <source>
        <dbReference type="EMBL" id="KFK32374.1"/>
    </source>
</evidence>
<evidence type="ECO:0000256" key="2">
    <source>
        <dbReference type="ARBA" id="ARBA00022525"/>
    </source>
</evidence>
<dbReference type="InterPro" id="IPR036574">
    <property type="entry name" value="Scorpion_toxin-like_sf"/>
</dbReference>
<dbReference type="GO" id="GO:0031640">
    <property type="term" value="P:killing of cells of another organism"/>
    <property type="evidence" value="ECO:0007669"/>
    <property type="project" value="UniProtKB-KW"/>
</dbReference>
<evidence type="ECO:0000313" key="9">
    <source>
        <dbReference type="Proteomes" id="UP000029120"/>
    </source>
</evidence>
<dbReference type="Gene3D" id="3.30.30.10">
    <property type="entry name" value="Knottin, scorpion toxin-like"/>
    <property type="match status" value="1"/>
</dbReference>
<gene>
    <name evidence="8" type="ordered locus">AALP_Aa6g233100</name>
</gene>
<feature type="domain" description="Knottins-like" evidence="7">
    <location>
        <begin position="33"/>
        <end position="86"/>
    </location>
</feature>
<comment type="subcellular location">
    <subcellularLocation>
        <location evidence="1">Secreted</location>
    </subcellularLocation>
</comment>
<dbReference type="SMART" id="SM00505">
    <property type="entry name" value="Knot1"/>
    <property type="match status" value="1"/>
</dbReference>
<keyword evidence="9" id="KW-1185">Reference proteome</keyword>
<dbReference type="Gramene" id="KFK32374">
    <property type="protein sequence ID" value="KFK32374"/>
    <property type="gene ID" value="AALP_AA6G233100"/>
</dbReference>
<evidence type="ECO:0000256" key="5">
    <source>
        <dbReference type="ARBA" id="ARBA00038027"/>
    </source>
</evidence>
<dbReference type="GO" id="GO:0050832">
    <property type="term" value="P:defense response to fungus"/>
    <property type="evidence" value="ECO:0007669"/>
    <property type="project" value="UniProtKB-KW"/>
</dbReference>
<keyword evidence="6" id="KW-0732">Signal</keyword>
<evidence type="ECO:0000259" key="7">
    <source>
        <dbReference type="SMART" id="SM00505"/>
    </source>
</evidence>
<dbReference type="AlphaFoldDB" id="A0A087GR72"/>
<reference evidence="9" key="1">
    <citation type="journal article" date="2015" name="Nat. Plants">
        <title>Genome expansion of Arabis alpina linked with retrotransposition and reduced symmetric DNA methylation.</title>
        <authorList>
            <person name="Willing E.M."/>
            <person name="Rawat V."/>
            <person name="Mandakova T."/>
            <person name="Maumus F."/>
            <person name="James G.V."/>
            <person name="Nordstroem K.J."/>
            <person name="Becker C."/>
            <person name="Warthmann N."/>
            <person name="Chica C."/>
            <person name="Szarzynska B."/>
            <person name="Zytnicki M."/>
            <person name="Albani M.C."/>
            <person name="Kiefer C."/>
            <person name="Bergonzi S."/>
            <person name="Castaings L."/>
            <person name="Mateos J.L."/>
            <person name="Berns M.C."/>
            <person name="Bujdoso N."/>
            <person name="Piofczyk T."/>
            <person name="de Lorenzo L."/>
            <person name="Barrero-Sicilia C."/>
            <person name="Mateos I."/>
            <person name="Piednoel M."/>
            <person name="Hagmann J."/>
            <person name="Chen-Min-Tao R."/>
            <person name="Iglesias-Fernandez R."/>
            <person name="Schuster S.C."/>
            <person name="Alonso-Blanco C."/>
            <person name="Roudier F."/>
            <person name="Carbonero P."/>
            <person name="Paz-Ares J."/>
            <person name="Davis S.J."/>
            <person name="Pecinka A."/>
            <person name="Quesneville H."/>
            <person name="Colot V."/>
            <person name="Lysak M.A."/>
            <person name="Weigel D."/>
            <person name="Coupland G."/>
            <person name="Schneeberger K."/>
        </authorList>
    </citation>
    <scope>NUCLEOTIDE SEQUENCE [LARGE SCALE GENOMIC DNA]</scope>
    <source>
        <strain evidence="9">cv. Pajares</strain>
    </source>
</reference>
<dbReference type="EMBL" id="CM002874">
    <property type="protein sequence ID" value="KFK32374.1"/>
    <property type="molecule type" value="Genomic_DNA"/>
</dbReference>
<organism evidence="8 9">
    <name type="scientific">Arabis alpina</name>
    <name type="common">Alpine rock-cress</name>
    <dbReference type="NCBI Taxonomy" id="50452"/>
    <lineage>
        <taxon>Eukaryota</taxon>
        <taxon>Viridiplantae</taxon>
        <taxon>Streptophyta</taxon>
        <taxon>Embryophyta</taxon>
        <taxon>Tracheophyta</taxon>
        <taxon>Spermatophyta</taxon>
        <taxon>Magnoliopsida</taxon>
        <taxon>eudicotyledons</taxon>
        <taxon>Gunneridae</taxon>
        <taxon>Pentapetalae</taxon>
        <taxon>rosids</taxon>
        <taxon>malvids</taxon>
        <taxon>Brassicales</taxon>
        <taxon>Brassicaceae</taxon>
        <taxon>Arabideae</taxon>
        <taxon>Arabis</taxon>
    </lineage>
</organism>
<evidence type="ECO:0000256" key="3">
    <source>
        <dbReference type="ARBA" id="ARBA00022529"/>
    </source>
</evidence>
<keyword evidence="2" id="KW-0964">Secreted</keyword>